<keyword evidence="1" id="KW-0175">Coiled coil</keyword>
<dbReference type="OrthoDB" id="170871at2157"/>
<evidence type="ECO:0000256" key="1">
    <source>
        <dbReference type="SAM" id="Coils"/>
    </source>
</evidence>
<accession>A0A1I6RUQ6</accession>
<evidence type="ECO:0000313" key="4">
    <source>
        <dbReference type="Proteomes" id="UP000199199"/>
    </source>
</evidence>
<gene>
    <name evidence="3" type="ORF">SAMN04488556_2119</name>
</gene>
<reference evidence="4" key="1">
    <citation type="submission" date="2016-10" db="EMBL/GenBank/DDBJ databases">
        <authorList>
            <person name="Varghese N."/>
            <person name="Submissions S."/>
        </authorList>
    </citation>
    <scope>NUCLEOTIDE SEQUENCE [LARGE SCALE GENOMIC DNA]</scope>
    <source>
        <strain evidence="4">DSM 22427</strain>
    </source>
</reference>
<dbReference type="AlphaFoldDB" id="A0A1I6RUQ6"/>
<feature type="coiled-coil region" evidence="1">
    <location>
        <begin position="110"/>
        <end position="170"/>
    </location>
</feature>
<sequence>MSGSRGILIVVLIAVVGLAIAPLATAGFADPFDGPTNAFDAGIDGGTGDHPAPSTDGNAAQADTQAAENGDSPGTNVSTFMQSTAVETETAVDIGIFNASYENADGDAREAIVTQRVDTLEDRVAELEAERDRLQSNEDELHPVVYDARMTRLAAQISSLEESVAIAEQRTMDIDLDLPVLEDLRSSVTSLRTPDITAAADGLIGVDFSDPVPENLKEQVNESTPDIGDIDPDNVTNESTVLSVAENETSLADSAVNATAVTGGSTNATDGTNVSVTPSNITMNATDTTGVISDSMNATDLGDGTLNVTDGTLPAGNETGEESRLNWTTNETVVVDYPSSELE</sequence>
<feature type="region of interest" description="Disordered" evidence="2">
    <location>
        <begin position="39"/>
        <end position="78"/>
    </location>
</feature>
<dbReference type="EMBL" id="FOZS01000002">
    <property type="protein sequence ID" value="SFS68178.1"/>
    <property type="molecule type" value="Genomic_DNA"/>
</dbReference>
<dbReference type="Proteomes" id="UP000199199">
    <property type="component" value="Unassembled WGS sequence"/>
</dbReference>
<proteinExistence type="predicted"/>
<evidence type="ECO:0000313" key="3">
    <source>
        <dbReference type="EMBL" id="SFS68178.1"/>
    </source>
</evidence>
<organism evidence="3 4">
    <name type="scientific">Halostagnicola kamekurae</name>
    <dbReference type="NCBI Taxonomy" id="619731"/>
    <lineage>
        <taxon>Archaea</taxon>
        <taxon>Methanobacteriati</taxon>
        <taxon>Methanobacteriota</taxon>
        <taxon>Stenosarchaea group</taxon>
        <taxon>Halobacteria</taxon>
        <taxon>Halobacteriales</taxon>
        <taxon>Natrialbaceae</taxon>
        <taxon>Halostagnicola</taxon>
    </lineage>
</organism>
<evidence type="ECO:0000256" key="2">
    <source>
        <dbReference type="SAM" id="MobiDB-lite"/>
    </source>
</evidence>
<protein>
    <submittedName>
        <fullName evidence="3">Uncharacterized protein</fullName>
    </submittedName>
</protein>
<name>A0A1I6RUQ6_9EURY</name>
<keyword evidence="4" id="KW-1185">Reference proteome</keyword>
<feature type="compositionally biased region" description="Polar residues" evidence="2">
    <location>
        <begin position="55"/>
        <end position="78"/>
    </location>
</feature>
<dbReference type="RefSeq" id="WP_092904381.1">
    <property type="nucleotide sequence ID" value="NZ_FOZS01000002.1"/>
</dbReference>
<dbReference type="CDD" id="cd14686">
    <property type="entry name" value="bZIP"/>
    <property type="match status" value="1"/>
</dbReference>